<dbReference type="PANTHER" id="PTHR24058">
    <property type="entry name" value="DUAL SPECIFICITY PROTEIN KINASE"/>
    <property type="match status" value="1"/>
</dbReference>
<dbReference type="PROSITE" id="PS00108">
    <property type="entry name" value="PROTEIN_KINASE_ST"/>
    <property type="match status" value="1"/>
</dbReference>
<accession>A0A2P6NT95</accession>
<feature type="compositionally biased region" description="Basic and acidic residues" evidence="6">
    <location>
        <begin position="189"/>
        <end position="201"/>
    </location>
</feature>
<dbReference type="Gene3D" id="1.10.510.10">
    <property type="entry name" value="Transferase(Phosphotransferase) domain 1"/>
    <property type="match status" value="1"/>
</dbReference>
<evidence type="ECO:0000256" key="6">
    <source>
        <dbReference type="SAM" id="MobiDB-lite"/>
    </source>
</evidence>
<evidence type="ECO:0000313" key="8">
    <source>
        <dbReference type="EMBL" id="PRP87150.1"/>
    </source>
</evidence>
<feature type="domain" description="Protein kinase" evidence="7">
    <location>
        <begin position="537"/>
        <end position="857"/>
    </location>
</feature>
<dbReference type="InterPro" id="IPR011009">
    <property type="entry name" value="Kinase-like_dom_sf"/>
</dbReference>
<organism evidence="8 9">
    <name type="scientific">Planoprotostelium fungivorum</name>
    <dbReference type="NCBI Taxonomy" id="1890364"/>
    <lineage>
        <taxon>Eukaryota</taxon>
        <taxon>Amoebozoa</taxon>
        <taxon>Evosea</taxon>
        <taxon>Variosea</taxon>
        <taxon>Cavosteliida</taxon>
        <taxon>Cavosteliaceae</taxon>
        <taxon>Planoprotostelium</taxon>
    </lineage>
</organism>
<evidence type="ECO:0000256" key="1">
    <source>
        <dbReference type="ARBA" id="ARBA00022527"/>
    </source>
</evidence>
<dbReference type="InterPro" id="IPR008271">
    <property type="entry name" value="Ser/Thr_kinase_AS"/>
</dbReference>
<dbReference type="PROSITE" id="PS50896">
    <property type="entry name" value="LISH"/>
    <property type="match status" value="1"/>
</dbReference>
<dbReference type="Pfam" id="PF00069">
    <property type="entry name" value="Pkinase"/>
    <property type="match status" value="1"/>
</dbReference>
<dbReference type="STRING" id="1890364.A0A2P6NT95"/>
<name>A0A2P6NT95_9EUKA</name>
<dbReference type="SUPFAM" id="SSF56112">
    <property type="entry name" value="Protein kinase-like (PK-like)"/>
    <property type="match status" value="1"/>
</dbReference>
<keyword evidence="5" id="KW-0067">ATP-binding</keyword>
<feature type="compositionally biased region" description="Acidic residues" evidence="6">
    <location>
        <begin position="325"/>
        <end position="350"/>
    </location>
</feature>
<dbReference type="GO" id="GO:0005524">
    <property type="term" value="F:ATP binding"/>
    <property type="evidence" value="ECO:0007669"/>
    <property type="project" value="UniProtKB-KW"/>
</dbReference>
<dbReference type="Proteomes" id="UP000241769">
    <property type="component" value="Unassembled WGS sequence"/>
</dbReference>
<evidence type="ECO:0000259" key="7">
    <source>
        <dbReference type="PROSITE" id="PS50011"/>
    </source>
</evidence>
<dbReference type="Gene3D" id="3.30.200.20">
    <property type="entry name" value="Phosphorylase Kinase, domain 1"/>
    <property type="match status" value="1"/>
</dbReference>
<keyword evidence="9" id="KW-1185">Reference proteome</keyword>
<sequence>MSRPLFDVQLLMTDERILELIHEFLESRNLSQTAKLLETESLGPLEHTEGFELKPKEEPRMTELEELLLQAKVSSPNIRKPRVVRIASLRGSLDEATATNLIEESIHAEKESEDEHDRKHHVHIEENPVVLDTPDIKSPHLTQSLPQRSNLMYKSLRPSTSTDSIYQTNFKIDPAMLKSPVLSRHTRSKSLEHHSSIKRSEMPNPWGLRIDPENDFRNTPLSSPPPPPRDVTPRPKSLSKSHSPARGLSFSERTVEVILEPVVDEPTAEEVVVDQPSIHLSIPSPSLRLLSRSASASSIFKTGRSSSAGSLRSNKSRVSFVSGSDGEDDVKEEISSDDDDYEDDWSEDELGYYKEFLEGATPDDEDDDLDVSPPSEEEEPELSVADLSTTAIVPTSIPLSPIAEEKEVEERDITPLSQASGTTVTPPSEKYEVSESEDSGLFGEKEDEEKDVTRTPSGTLVNIFRFLSGGIGTKVTPLPEAGEDTQEEDSEENSFIQNGNYVYETFSLPVIRAKRTTGLEEAKDFPIIPNSIIASRYRIMDVLGSAAFSTAVRCEDLKTGKQICVKIIKNNKEFFDQSLDEIRLLQHINSHGDPDSNNVLRMHDFFYHKEHLFIVTELLDRNLYEFYKFNRETGDDNWFNLTRIRIIARQLLQSLNFIHSLGIMHCDLKPENILIKDYDRSSGFRGDCDLRTYSVQVKMIDFGSSCFTTDHMSSYVQSRSYRAPEVVLGLSYGQKIDIWSLGCILAELYTGKRDSPNQVLFQNESVVTLLARMVGVLGTFDEKLLKAARYRNRFFLRDGNLFEETKKGMWVIRPKSTSLSARLKCSDEGFVDFIGKLLTVKQEERPNAEEALRHPWLQTEAGQ</sequence>
<dbReference type="AlphaFoldDB" id="A0A2P6NT95"/>
<dbReference type="InParanoid" id="A0A2P6NT95"/>
<feature type="compositionally biased region" description="Basic and acidic residues" evidence="6">
    <location>
        <begin position="403"/>
        <end position="413"/>
    </location>
</feature>
<dbReference type="PROSITE" id="PS50011">
    <property type="entry name" value="PROTEIN_KINASE_DOM"/>
    <property type="match status" value="1"/>
</dbReference>
<reference evidence="8 9" key="1">
    <citation type="journal article" date="2018" name="Genome Biol. Evol.">
        <title>Multiple Roots of Fruiting Body Formation in Amoebozoa.</title>
        <authorList>
            <person name="Hillmann F."/>
            <person name="Forbes G."/>
            <person name="Novohradska S."/>
            <person name="Ferling I."/>
            <person name="Riege K."/>
            <person name="Groth M."/>
            <person name="Westermann M."/>
            <person name="Marz M."/>
            <person name="Spaller T."/>
            <person name="Winckler T."/>
            <person name="Schaap P."/>
            <person name="Glockner G."/>
        </authorList>
    </citation>
    <scope>NUCLEOTIDE SEQUENCE [LARGE SCALE GENOMIC DNA]</scope>
    <source>
        <strain evidence="8 9">Jena</strain>
    </source>
</reference>
<dbReference type="InterPro" id="IPR000719">
    <property type="entry name" value="Prot_kinase_dom"/>
</dbReference>
<feature type="region of interest" description="Disordered" evidence="6">
    <location>
        <begin position="302"/>
        <end position="455"/>
    </location>
</feature>
<dbReference type="InterPro" id="IPR006594">
    <property type="entry name" value="LisH"/>
</dbReference>
<dbReference type="CDD" id="cd14133">
    <property type="entry name" value="PKc_DYRK_like"/>
    <property type="match status" value="1"/>
</dbReference>
<feature type="compositionally biased region" description="Polar residues" evidence="6">
    <location>
        <begin position="303"/>
        <end position="322"/>
    </location>
</feature>
<keyword evidence="2" id="KW-0808">Transferase</keyword>
<comment type="caution">
    <text evidence="8">The sequence shown here is derived from an EMBL/GenBank/DDBJ whole genome shotgun (WGS) entry which is preliminary data.</text>
</comment>
<dbReference type="EMBL" id="MDYQ01000022">
    <property type="protein sequence ID" value="PRP87150.1"/>
    <property type="molecule type" value="Genomic_DNA"/>
</dbReference>
<evidence type="ECO:0000256" key="2">
    <source>
        <dbReference type="ARBA" id="ARBA00022679"/>
    </source>
</evidence>
<feature type="region of interest" description="Disordered" evidence="6">
    <location>
        <begin position="181"/>
        <end position="248"/>
    </location>
</feature>
<feature type="compositionally biased region" description="Acidic residues" evidence="6">
    <location>
        <begin position="361"/>
        <end position="381"/>
    </location>
</feature>
<evidence type="ECO:0000313" key="9">
    <source>
        <dbReference type="Proteomes" id="UP000241769"/>
    </source>
</evidence>
<dbReference type="OrthoDB" id="9332038at2759"/>
<dbReference type="GO" id="GO:0004674">
    <property type="term" value="F:protein serine/threonine kinase activity"/>
    <property type="evidence" value="ECO:0007669"/>
    <property type="project" value="UniProtKB-KW"/>
</dbReference>
<keyword evidence="4 8" id="KW-0418">Kinase</keyword>
<keyword evidence="3" id="KW-0547">Nucleotide-binding</keyword>
<keyword evidence="1" id="KW-0723">Serine/threonine-protein kinase</keyword>
<evidence type="ECO:0000256" key="3">
    <source>
        <dbReference type="ARBA" id="ARBA00022741"/>
    </source>
</evidence>
<proteinExistence type="predicted"/>
<dbReference type="PANTHER" id="PTHR24058:SF124">
    <property type="entry name" value="PROTEIN KINASE SUPERFAMILY PROTEIN"/>
    <property type="match status" value="1"/>
</dbReference>
<evidence type="ECO:0000256" key="4">
    <source>
        <dbReference type="ARBA" id="ARBA00022777"/>
    </source>
</evidence>
<dbReference type="InterPro" id="IPR050494">
    <property type="entry name" value="Ser_Thr_dual-spec_kinase"/>
</dbReference>
<gene>
    <name evidence="8" type="ORF">PROFUN_01412</name>
</gene>
<evidence type="ECO:0000256" key="5">
    <source>
        <dbReference type="ARBA" id="ARBA00022840"/>
    </source>
</evidence>
<dbReference type="SMART" id="SM00220">
    <property type="entry name" value="S_TKc"/>
    <property type="match status" value="1"/>
</dbReference>
<protein>
    <submittedName>
        <fullName evidence="8">Protein kinase domain containing protein</fullName>
    </submittedName>
</protein>
<feature type="compositionally biased region" description="Polar residues" evidence="6">
    <location>
        <begin position="415"/>
        <end position="426"/>
    </location>
</feature>